<dbReference type="EMBL" id="CADCXU010001760">
    <property type="protein sequence ID" value="CAA9994159.1"/>
    <property type="molecule type" value="Genomic_DNA"/>
</dbReference>
<organism evidence="1 2">
    <name type="scientific">Nesidiocoris tenuis</name>
    <dbReference type="NCBI Taxonomy" id="355587"/>
    <lineage>
        <taxon>Eukaryota</taxon>
        <taxon>Metazoa</taxon>
        <taxon>Ecdysozoa</taxon>
        <taxon>Arthropoda</taxon>
        <taxon>Hexapoda</taxon>
        <taxon>Insecta</taxon>
        <taxon>Pterygota</taxon>
        <taxon>Neoptera</taxon>
        <taxon>Paraneoptera</taxon>
        <taxon>Hemiptera</taxon>
        <taxon>Heteroptera</taxon>
        <taxon>Panheteroptera</taxon>
        <taxon>Cimicomorpha</taxon>
        <taxon>Miridae</taxon>
        <taxon>Dicyphina</taxon>
        <taxon>Nesidiocoris</taxon>
    </lineage>
</organism>
<reference evidence="1 2" key="1">
    <citation type="submission" date="2020-02" db="EMBL/GenBank/DDBJ databases">
        <authorList>
            <person name="Ferguson B K."/>
        </authorList>
    </citation>
    <scope>NUCLEOTIDE SEQUENCE [LARGE SCALE GENOMIC DNA]</scope>
</reference>
<proteinExistence type="predicted"/>
<dbReference type="AlphaFoldDB" id="A0A6H5FW72"/>
<name>A0A6H5FW72_9HEMI</name>
<feature type="non-terminal residue" evidence="1">
    <location>
        <position position="101"/>
    </location>
</feature>
<keyword evidence="2" id="KW-1185">Reference proteome</keyword>
<evidence type="ECO:0000313" key="2">
    <source>
        <dbReference type="Proteomes" id="UP000479000"/>
    </source>
</evidence>
<sequence>MKSQNRYFGTYALCALRYRYYINVGVRSAYIFLGKGYWCIRPIKVKGICFWRTAGLLADAAERTYSEKGRCAPYAQKLTAIRGMRGRGKVLVGQSYTRVIR</sequence>
<dbReference type="Proteomes" id="UP000479000">
    <property type="component" value="Unassembled WGS sequence"/>
</dbReference>
<evidence type="ECO:0000313" key="1">
    <source>
        <dbReference type="EMBL" id="CAA9994159.1"/>
    </source>
</evidence>
<gene>
    <name evidence="1" type="ORF">NTEN_LOCUS975</name>
</gene>
<protein>
    <submittedName>
        <fullName evidence="1">Uncharacterized protein</fullName>
    </submittedName>
</protein>
<accession>A0A6H5FW72</accession>